<proteinExistence type="predicted"/>
<dbReference type="EMBL" id="JBBMFM010000002">
    <property type="protein sequence ID" value="MEQ2423543.1"/>
    <property type="molecule type" value="Genomic_DNA"/>
</dbReference>
<dbReference type="InterPro" id="IPR010866">
    <property type="entry name" value="A-2_8-polyST"/>
</dbReference>
<sequence>MKMRNLFVLHTQYNLILGTGLVHTVFAQDTNDLILFQDFNISDMVKDSLTSSYQKVLFLTGAYPKTNERYWNKIRRYPVINHKLKQFIKNDYDRVILVEDMCIPEMYIMKYSGRVNEETEYIWLEDGSTAYFSNGVVSGGMGANRMTCMIRRIIFKYIFCLNKYYDLNYYMGGHYLLKHAYVSYPQYVQEQYKTMKLTEIPDDAFKAGIKKIYFNLKNPFYDKGILFVLDLLRVYGDKRRDVELALERELQYAHENGLNVYYKYHPRETEVLDIFCNEVELERSISMEGYLSCTSGKQLRVIGIKSTGLQTAKKMGFETVSLIRLVDGDCQVSDFYKKIGIICL</sequence>
<comment type="caution">
    <text evidence="1">The sequence shown here is derived from an EMBL/GenBank/DDBJ whole genome shotgun (WGS) entry which is preliminary data.</text>
</comment>
<dbReference type="Proteomes" id="UP001454086">
    <property type="component" value="Unassembled WGS sequence"/>
</dbReference>
<protein>
    <submittedName>
        <fullName evidence="1">Polysialyltransferase family glycosyltransferase</fullName>
    </submittedName>
</protein>
<reference evidence="1 2" key="1">
    <citation type="submission" date="2024-03" db="EMBL/GenBank/DDBJ databases">
        <title>Human intestinal bacterial collection.</title>
        <authorList>
            <person name="Pauvert C."/>
            <person name="Hitch T.C.A."/>
            <person name="Clavel T."/>
        </authorList>
    </citation>
    <scope>NUCLEOTIDE SEQUENCE [LARGE SCALE GENOMIC DNA]</scope>
    <source>
        <strain evidence="1 2">CLA-SR-H021</strain>
    </source>
</reference>
<keyword evidence="2" id="KW-1185">Reference proteome</keyword>
<gene>
    <name evidence="1" type="ORF">WMQ36_01025</name>
</gene>
<name>A0ABV1D1D2_9FIRM</name>
<evidence type="ECO:0000313" key="2">
    <source>
        <dbReference type="Proteomes" id="UP001454086"/>
    </source>
</evidence>
<accession>A0ABV1D1D2</accession>
<dbReference type="Pfam" id="PF07388">
    <property type="entry name" value="A-2_8-polyST"/>
    <property type="match status" value="1"/>
</dbReference>
<dbReference type="RefSeq" id="WP_008718958.1">
    <property type="nucleotide sequence ID" value="NZ_JBBMFM010000002.1"/>
</dbReference>
<organism evidence="1 2">
    <name type="scientific">Enterocloster hominis</name>
    <name type="common">ex Hitch et al. 2024</name>
    <dbReference type="NCBI Taxonomy" id="1917870"/>
    <lineage>
        <taxon>Bacteria</taxon>
        <taxon>Bacillati</taxon>
        <taxon>Bacillota</taxon>
        <taxon>Clostridia</taxon>
        <taxon>Lachnospirales</taxon>
        <taxon>Lachnospiraceae</taxon>
        <taxon>Enterocloster</taxon>
    </lineage>
</organism>
<evidence type="ECO:0000313" key="1">
    <source>
        <dbReference type="EMBL" id="MEQ2423543.1"/>
    </source>
</evidence>